<dbReference type="Proteomes" id="UP001141259">
    <property type="component" value="Unassembled WGS sequence"/>
</dbReference>
<accession>A0A9X2VG06</accession>
<dbReference type="RefSeq" id="WP_259620965.1">
    <property type="nucleotide sequence ID" value="NZ_JANYMP010000001.1"/>
</dbReference>
<dbReference type="InterPro" id="IPR056884">
    <property type="entry name" value="NPHP3-like_N"/>
</dbReference>
<organism evidence="3 4">
    <name type="scientific">Umezawaea endophytica</name>
    <dbReference type="NCBI Taxonomy" id="1654476"/>
    <lineage>
        <taxon>Bacteria</taxon>
        <taxon>Bacillati</taxon>
        <taxon>Actinomycetota</taxon>
        <taxon>Actinomycetes</taxon>
        <taxon>Pseudonocardiales</taxon>
        <taxon>Pseudonocardiaceae</taxon>
        <taxon>Umezawaea</taxon>
    </lineage>
</organism>
<protein>
    <recommendedName>
        <fullName evidence="2">Nephrocystin 3-like N-terminal domain-containing protein</fullName>
    </recommendedName>
</protein>
<dbReference type="AlphaFoldDB" id="A0A9X2VG06"/>
<proteinExistence type="predicted"/>
<sequence length="1092" mass="117981">MTSSSRLRRALRDLDVAVGRPSASTLAGLARGRDERLPRSTLYELRRQDSSRVPSWRTVLAFVRACLAHAEETSAVVPDPLTDLQHWRRLHDECADRGAGGTRNVAIDAGGSVLQARDIHGDVHVHAPDGEEPRRRPAVRSAYLEQVARLAPDVLHDRDDELAELAAWCASDDHGASYRWWQASAWAGKSALMSWLVLHPPPGVRVVSFFVTARLSSQNNKTAFAEVVLEQVAEILGQPLPELLTDATRDAHLLRLLAQAATTCRERGERLVLVVDGLDEDRGVTVGPDGHSIAALLPARPIGGLRVVVAGRPDPPIPADVPERHPLRDKRVVRRLERSEHADVVRVDAQRELNHLLRGTPAERDLLGVVAAAGGGLSGRDLADLTGWPAWEVEEQLRAVSGRTFSRRTVHWGPDSAPCVYLLAHEQLQQDAIRMLGEARVAGYRQRLHLWADRYRERGWPIGTPEYLLRGYFWLLRELGETSRLVGCALDRSRHERMLDLTGGDSAALIEIAGAQDAVDGQDPDLSSMIRLVIYRAELSDRNFLIPPGLPEAWTRLGHHARAEALAWSLPDQVQRTRALTTVVEAVASTGDEVGAASIARTIEQPPVLGEPPALELNRRKRWRQPSPDLVADAITAGKLSHALALAQRIPRGVERWEALGRIVRAVARTGDIAKAEAIVTTIHNPRWRARSLTDLVIPVAETGDTRRAEDLATGAERLARISHPLAQRPDVVMAVLRAVVATGDLTRAEKLADTLEVTGRRGHATSELVALMSARQELDRAEAIARAITDPFWRGRALISVHRAAVGGGALAGRTAGAVLTAVRAIRLTRERAEVCAGLSAGLAEHGDVEQAEALARSIGYERLRAQALLDVTVAVARRGDVDRAGVVAATIADADLRALAVIAVASAVAHGGDAAWATAMADGIADPRWRTRALTELAVVEAANGNRDAASRLSVAAEALASTIAFTAQRAAAMSETVTAVAASGDITKAESLAKSIAVPRWRDRAVAELVSVVADDVEKARPLADTIGDPDLKARALVSIASRSDDTEARALIASVLRLRRWTATLDVLARIEPEVVLAVCDGLLGEQA</sequence>
<dbReference type="InterPro" id="IPR011990">
    <property type="entry name" value="TPR-like_helical_dom_sf"/>
</dbReference>
<evidence type="ECO:0000313" key="3">
    <source>
        <dbReference type="EMBL" id="MCS7475449.1"/>
    </source>
</evidence>
<dbReference type="EMBL" id="JANYMP010000001">
    <property type="protein sequence ID" value="MCS7475449.1"/>
    <property type="molecule type" value="Genomic_DNA"/>
</dbReference>
<keyword evidence="4" id="KW-1185">Reference proteome</keyword>
<evidence type="ECO:0000259" key="2">
    <source>
        <dbReference type="Pfam" id="PF24883"/>
    </source>
</evidence>
<keyword evidence="1" id="KW-0677">Repeat</keyword>
<reference evidence="3" key="1">
    <citation type="submission" date="2022-08" db="EMBL/GenBank/DDBJ databases">
        <authorList>
            <person name="Tistechok S."/>
            <person name="Samborskyy M."/>
            <person name="Roman I."/>
        </authorList>
    </citation>
    <scope>NUCLEOTIDE SEQUENCE</scope>
    <source>
        <strain evidence="3">DSM 103496</strain>
    </source>
</reference>
<evidence type="ECO:0000313" key="4">
    <source>
        <dbReference type="Proteomes" id="UP001141259"/>
    </source>
</evidence>
<dbReference type="Gene3D" id="1.25.40.10">
    <property type="entry name" value="Tetratricopeptide repeat domain"/>
    <property type="match status" value="4"/>
</dbReference>
<gene>
    <name evidence="3" type="ORF">NZH93_01170</name>
</gene>
<comment type="caution">
    <text evidence="3">The sequence shown here is derived from an EMBL/GenBank/DDBJ whole genome shotgun (WGS) entry which is preliminary data.</text>
</comment>
<name>A0A9X2VG06_9PSEU</name>
<feature type="domain" description="Nephrocystin 3-like N-terminal" evidence="2">
    <location>
        <begin position="166"/>
        <end position="280"/>
    </location>
</feature>
<dbReference type="Pfam" id="PF24883">
    <property type="entry name" value="NPHP3_N"/>
    <property type="match status" value="1"/>
</dbReference>
<evidence type="ECO:0000256" key="1">
    <source>
        <dbReference type="ARBA" id="ARBA00022737"/>
    </source>
</evidence>